<dbReference type="PANTHER" id="PTHR36346:SF2">
    <property type="entry name" value="EXPRESSED PROTEIN"/>
    <property type="match status" value="1"/>
</dbReference>
<name>A0A6A3CDH0_HIBSY</name>
<dbReference type="EMBL" id="VEPZ02000314">
    <property type="protein sequence ID" value="KAE8727233.1"/>
    <property type="molecule type" value="Genomic_DNA"/>
</dbReference>
<organism evidence="1 2">
    <name type="scientific">Hibiscus syriacus</name>
    <name type="common">Rose of Sharon</name>
    <dbReference type="NCBI Taxonomy" id="106335"/>
    <lineage>
        <taxon>Eukaryota</taxon>
        <taxon>Viridiplantae</taxon>
        <taxon>Streptophyta</taxon>
        <taxon>Embryophyta</taxon>
        <taxon>Tracheophyta</taxon>
        <taxon>Spermatophyta</taxon>
        <taxon>Magnoliopsida</taxon>
        <taxon>eudicotyledons</taxon>
        <taxon>Gunneridae</taxon>
        <taxon>Pentapetalae</taxon>
        <taxon>rosids</taxon>
        <taxon>malvids</taxon>
        <taxon>Malvales</taxon>
        <taxon>Malvaceae</taxon>
        <taxon>Malvoideae</taxon>
        <taxon>Hibiscus</taxon>
    </lineage>
</organism>
<evidence type="ECO:0000313" key="1">
    <source>
        <dbReference type="EMBL" id="KAE8727233.1"/>
    </source>
</evidence>
<evidence type="ECO:0000313" key="2">
    <source>
        <dbReference type="Proteomes" id="UP000436088"/>
    </source>
</evidence>
<dbReference type="Proteomes" id="UP000436088">
    <property type="component" value="Unassembled WGS sequence"/>
</dbReference>
<keyword evidence="2" id="KW-1185">Reference proteome</keyword>
<dbReference type="AlphaFoldDB" id="A0A6A3CDH0"/>
<reference evidence="1" key="1">
    <citation type="submission" date="2019-09" db="EMBL/GenBank/DDBJ databases">
        <title>Draft genome information of white flower Hibiscus syriacus.</title>
        <authorList>
            <person name="Kim Y.-M."/>
        </authorList>
    </citation>
    <scope>NUCLEOTIDE SEQUENCE [LARGE SCALE GENOMIC DNA]</scope>
    <source>
        <strain evidence="1">YM2019G1</strain>
    </source>
</reference>
<accession>A0A6A3CDH0</accession>
<dbReference type="PANTHER" id="PTHR36346">
    <property type="entry name" value="EXPRESSED PROTEIN"/>
    <property type="match status" value="1"/>
</dbReference>
<protein>
    <submittedName>
        <fullName evidence="1">Extra-large G-protein 1</fullName>
    </submittedName>
</protein>
<proteinExistence type="predicted"/>
<gene>
    <name evidence="1" type="ORF">F3Y22_tig00005712pilonHSYRG00066</name>
</gene>
<sequence>MSAIVGEWMEEVAAKLKEKVQARNPFMSIRAKKEQRFAKEGRVGDKEASKDDTMSEATVCMLIERRHLDVDEAIVVVLPLNNVCGVSESFINGIRLQAGDHSKRTAYDRMPVAIIAAVDVGQLIMADNRVEVMEPFASCQGSRAGRLC</sequence>
<comment type="caution">
    <text evidence="1">The sequence shown here is derived from an EMBL/GenBank/DDBJ whole genome shotgun (WGS) entry which is preliminary data.</text>
</comment>